<feature type="binding site" evidence="12">
    <location>
        <position position="546"/>
    </location>
    <ligand>
        <name>Zn(2+)</name>
        <dbReference type="ChEBI" id="CHEBI:29105"/>
        <label>2</label>
    </ligand>
</feature>
<dbReference type="InterPro" id="IPR041236">
    <property type="entry name" value="PriA_C"/>
</dbReference>
<evidence type="ECO:0000313" key="16">
    <source>
        <dbReference type="Proteomes" id="UP000094068"/>
    </source>
</evidence>
<comment type="function">
    <text evidence="12">Initiates the restart of stalled replication forks, which reloads the replicative helicase on sites other than the origin of replication. Recognizes and binds to abandoned replication forks and remodels them to uncover a helicase loading site. Promotes assembly of the primosome at these replication forks.</text>
</comment>
<evidence type="ECO:0000256" key="3">
    <source>
        <dbReference type="ARBA" id="ARBA00022723"/>
    </source>
</evidence>
<evidence type="ECO:0000256" key="1">
    <source>
        <dbReference type="ARBA" id="ARBA00022515"/>
    </source>
</evidence>
<feature type="domain" description="Helicase C-terminal" evidence="14">
    <location>
        <begin position="551"/>
        <end position="705"/>
    </location>
</feature>
<dbReference type="NCBIfam" id="NF004066">
    <property type="entry name" value="PRK05580.1-3"/>
    <property type="match status" value="1"/>
</dbReference>
<dbReference type="CDD" id="cd18804">
    <property type="entry name" value="SF2_C_priA"/>
    <property type="match status" value="1"/>
</dbReference>
<dbReference type="Pfam" id="PF17764">
    <property type="entry name" value="PriA_3primeBD"/>
    <property type="match status" value="1"/>
</dbReference>
<comment type="catalytic activity">
    <reaction evidence="11 12">
        <text>ATP + H2O = ADP + phosphate + H(+)</text>
        <dbReference type="Rhea" id="RHEA:13065"/>
        <dbReference type="ChEBI" id="CHEBI:15377"/>
        <dbReference type="ChEBI" id="CHEBI:15378"/>
        <dbReference type="ChEBI" id="CHEBI:30616"/>
        <dbReference type="ChEBI" id="CHEBI:43474"/>
        <dbReference type="ChEBI" id="CHEBI:456216"/>
        <dbReference type="EC" id="5.6.2.4"/>
    </reaction>
</comment>
<dbReference type="PANTHER" id="PTHR30580:SF0">
    <property type="entry name" value="PRIMOSOMAL PROTEIN N"/>
    <property type="match status" value="1"/>
</dbReference>
<dbReference type="InterPro" id="IPR027417">
    <property type="entry name" value="P-loop_NTPase"/>
</dbReference>
<keyword evidence="2 12" id="KW-0235">DNA replication</keyword>
<keyword evidence="1 12" id="KW-0639">Primosome</keyword>
<dbReference type="AlphaFoldDB" id="A0A1E5GDA3"/>
<evidence type="ECO:0000256" key="12">
    <source>
        <dbReference type="HAMAP-Rule" id="MF_00983"/>
    </source>
</evidence>
<dbReference type="Gene3D" id="3.40.50.300">
    <property type="entry name" value="P-loop containing nucleotide triphosphate hydrolases"/>
    <property type="match status" value="2"/>
</dbReference>
<dbReference type="InterPro" id="IPR040498">
    <property type="entry name" value="PriA_CRR"/>
</dbReference>
<dbReference type="PROSITE" id="PS51192">
    <property type="entry name" value="HELICASE_ATP_BIND_1"/>
    <property type="match status" value="1"/>
</dbReference>
<keyword evidence="3 12" id="KW-0479">Metal-binding</keyword>
<dbReference type="EMBL" id="MIJZ01000015">
    <property type="protein sequence ID" value="OEG10230.1"/>
    <property type="molecule type" value="Genomic_DNA"/>
</dbReference>
<sequence length="810" mass="92809">MRKAAQVIVDVPTMQTDQPFTYLIPFNLEQQLTVGMRVEVPFGNGNRHLQGFVLAVDEVTDDVIAAQQFEWKEILSVLDLKPVLNTELLELADYMKEKTFAFKITCLQTMLPSVMRADYSKYIYLTDELDEELQDELFYGLEEIAWEDALARNILPQLMQLRKQQKVDIRYEVNTRNRVKTIRYIQALKDFEQLEEARTELRKGSQKKEQLINYLQQLGLEKMTTVKEMKELGFSTAVLNDGANRQWLTFIEAEAYRDPFADHTFEKTTALALNDEQQIAVDKILNSVNQATSETYLLEGITGSGKTEVYLQVIAEVLNQEKTAMMLVPEISLTPQMVQRFKSRFGEQVAVMHSALSQGEKYDEWRKIERGEAQVVVGVRSAIFAPLENLGVVIIDEEHEASYKQEETPRYHARDLAIWRGAYHHCPVVLGSATPSLETRARAQKNVYERLVLSKRANQTATLPTIDVVDMREEIQNKNTSSFSLALQEKIQDRLAKKEQSVLLLNRRGYSSFVMCRDCGYVLPCPNCDISLTLHMDTKTMKCHYCGHEERIPYHCPHCGGDKIRYYGTGTQKVEEELKALFPESRVLRMDVDTTRRKGAHEKILTAFGNHEADILLGTQMIAKGLDFPNVTLVGVLNADTALNLPDFRSSERTFQLLTQVSGRAGRAEKPGEVIIQSFNPEHYAIQLAKAQDYEDFYQKEMYVRHRGDYPPFYFTVQITASHPEENQAAKQMFEIVKELKEGLSDQSILLGPTPNAIMRVNNRYFYQVIIKYKNEPNLQTILKKILTDTQRATAHGLKLSIDAEPMNFI</sequence>
<feature type="binding site" evidence="12">
    <location>
        <position position="528"/>
    </location>
    <ligand>
        <name>Zn(2+)</name>
        <dbReference type="ChEBI" id="CHEBI:29105"/>
        <label>2</label>
    </ligand>
</feature>
<evidence type="ECO:0000256" key="6">
    <source>
        <dbReference type="ARBA" id="ARBA00022806"/>
    </source>
</evidence>
<dbReference type="Gene3D" id="3.40.1440.60">
    <property type="entry name" value="PriA, 3(prime) DNA-binding domain"/>
    <property type="match status" value="1"/>
</dbReference>
<feature type="binding site" evidence="12">
    <location>
        <position position="559"/>
    </location>
    <ligand>
        <name>Zn(2+)</name>
        <dbReference type="ChEBI" id="CHEBI:29105"/>
        <label>1</label>
    </ligand>
</feature>
<dbReference type="GO" id="GO:0006270">
    <property type="term" value="P:DNA replication initiation"/>
    <property type="evidence" value="ECO:0007669"/>
    <property type="project" value="TreeGrafter"/>
</dbReference>
<dbReference type="SMART" id="SM00490">
    <property type="entry name" value="HELICc"/>
    <property type="match status" value="1"/>
</dbReference>
<comment type="catalytic activity">
    <reaction evidence="12">
        <text>Couples ATP hydrolysis with the unwinding of duplex DNA by translocating in the 3'-5' direction.</text>
        <dbReference type="EC" id="5.6.2.4"/>
    </reaction>
</comment>
<evidence type="ECO:0000256" key="2">
    <source>
        <dbReference type="ARBA" id="ARBA00022705"/>
    </source>
</evidence>
<dbReference type="OrthoDB" id="9759544at2"/>
<dbReference type="GO" id="GO:0005524">
    <property type="term" value="F:ATP binding"/>
    <property type="evidence" value="ECO:0007669"/>
    <property type="project" value="UniProtKB-UniRule"/>
</dbReference>
<dbReference type="GO" id="GO:0008270">
    <property type="term" value="F:zinc ion binding"/>
    <property type="evidence" value="ECO:0007669"/>
    <property type="project" value="UniProtKB-UniRule"/>
</dbReference>
<feature type="binding site" evidence="12">
    <location>
        <position position="556"/>
    </location>
    <ligand>
        <name>Zn(2+)</name>
        <dbReference type="ChEBI" id="CHEBI:29105"/>
        <label>1</label>
    </ligand>
</feature>
<dbReference type="HAMAP" id="MF_00983">
    <property type="entry name" value="PriA"/>
    <property type="match status" value="1"/>
</dbReference>
<dbReference type="InterPro" id="IPR001650">
    <property type="entry name" value="Helicase_C-like"/>
</dbReference>
<comment type="subunit">
    <text evidence="12">Component of the replication restart primosome.</text>
</comment>
<dbReference type="FunFam" id="3.40.1440.60:FF:000001">
    <property type="entry name" value="Primosomal protein N"/>
    <property type="match status" value="1"/>
</dbReference>
<dbReference type="InterPro" id="IPR042115">
    <property type="entry name" value="PriA_3primeBD_sf"/>
</dbReference>
<feature type="binding site" evidence="12">
    <location>
        <position position="525"/>
    </location>
    <ligand>
        <name>Zn(2+)</name>
        <dbReference type="ChEBI" id="CHEBI:29105"/>
        <label>2</label>
    </ligand>
</feature>
<dbReference type="NCBIfam" id="TIGR00595">
    <property type="entry name" value="priA"/>
    <property type="match status" value="1"/>
</dbReference>
<evidence type="ECO:0000256" key="9">
    <source>
        <dbReference type="ARBA" id="ARBA00023125"/>
    </source>
</evidence>
<evidence type="ECO:0000256" key="10">
    <source>
        <dbReference type="ARBA" id="ARBA00023235"/>
    </source>
</evidence>
<proteinExistence type="inferred from homology"/>
<reference evidence="16" key="1">
    <citation type="submission" date="2016-09" db="EMBL/GenBank/DDBJ databases">
        <authorList>
            <person name="Gulvik C.A."/>
        </authorList>
    </citation>
    <scope>NUCLEOTIDE SEQUENCE [LARGE SCALE GENOMIC DNA]</scope>
    <source>
        <strain evidence="16">DSM 23328</strain>
    </source>
</reference>
<evidence type="ECO:0000256" key="4">
    <source>
        <dbReference type="ARBA" id="ARBA00022741"/>
    </source>
</evidence>
<dbReference type="GO" id="GO:0016887">
    <property type="term" value="F:ATP hydrolysis activity"/>
    <property type="evidence" value="ECO:0007669"/>
    <property type="project" value="RHEA"/>
</dbReference>
<dbReference type="Pfam" id="PF00271">
    <property type="entry name" value="Helicase_C"/>
    <property type="match status" value="1"/>
</dbReference>
<comment type="cofactor">
    <cofactor evidence="12">
        <name>Zn(2+)</name>
        <dbReference type="ChEBI" id="CHEBI:29105"/>
    </cofactor>
    <text evidence="12">Binds 2 zinc ions per subunit.</text>
</comment>
<dbReference type="Proteomes" id="UP000094068">
    <property type="component" value="Unassembled WGS sequence"/>
</dbReference>
<dbReference type="InterPro" id="IPR041222">
    <property type="entry name" value="PriA_3primeBD"/>
</dbReference>
<dbReference type="GO" id="GO:0043138">
    <property type="term" value="F:3'-5' DNA helicase activity"/>
    <property type="evidence" value="ECO:0007669"/>
    <property type="project" value="UniProtKB-EC"/>
</dbReference>
<feature type="domain" description="Helicase ATP-binding" evidence="13">
    <location>
        <begin position="287"/>
        <end position="453"/>
    </location>
</feature>
<dbReference type="GO" id="GO:0006310">
    <property type="term" value="P:DNA recombination"/>
    <property type="evidence" value="ECO:0007669"/>
    <property type="project" value="InterPro"/>
</dbReference>
<keyword evidence="16" id="KW-1185">Reference proteome</keyword>
<keyword evidence="8 12" id="KW-0067">ATP-binding</keyword>
<dbReference type="PROSITE" id="PS51194">
    <property type="entry name" value="HELICASE_CTER"/>
    <property type="match status" value="1"/>
</dbReference>
<protein>
    <recommendedName>
        <fullName evidence="12">Replication restart protein PriA</fullName>
    </recommendedName>
    <alternativeName>
        <fullName evidence="12">ATP-dependent DNA helicase PriA</fullName>
        <ecNumber evidence="12">5.6.2.4</ecNumber>
    </alternativeName>
    <alternativeName>
        <fullName evidence="12">DNA 3'-5' helicase PriA</fullName>
    </alternativeName>
</protein>
<evidence type="ECO:0000256" key="8">
    <source>
        <dbReference type="ARBA" id="ARBA00022840"/>
    </source>
</evidence>
<dbReference type="InterPro" id="IPR011545">
    <property type="entry name" value="DEAD/DEAH_box_helicase_dom"/>
</dbReference>
<evidence type="ECO:0000259" key="13">
    <source>
        <dbReference type="PROSITE" id="PS51192"/>
    </source>
</evidence>
<evidence type="ECO:0000256" key="7">
    <source>
        <dbReference type="ARBA" id="ARBA00022833"/>
    </source>
</evidence>
<evidence type="ECO:0000313" key="15">
    <source>
        <dbReference type="EMBL" id="OEG10230.1"/>
    </source>
</evidence>
<dbReference type="Pfam" id="PF00270">
    <property type="entry name" value="DEAD"/>
    <property type="match status" value="1"/>
</dbReference>
<dbReference type="GO" id="GO:0006302">
    <property type="term" value="P:double-strand break repair"/>
    <property type="evidence" value="ECO:0007669"/>
    <property type="project" value="InterPro"/>
</dbReference>
<keyword evidence="4 12" id="KW-0547">Nucleotide-binding</keyword>
<dbReference type="RefSeq" id="WP_069646923.1">
    <property type="nucleotide sequence ID" value="NZ_MIJZ01000015.1"/>
</dbReference>
<dbReference type="SUPFAM" id="SSF52540">
    <property type="entry name" value="P-loop containing nucleoside triphosphate hydrolases"/>
    <property type="match status" value="2"/>
</dbReference>
<organism evidence="15 16">
    <name type="scientific">Enterococcus ureasiticus</name>
    <dbReference type="NCBI Taxonomy" id="903984"/>
    <lineage>
        <taxon>Bacteria</taxon>
        <taxon>Bacillati</taxon>
        <taxon>Bacillota</taxon>
        <taxon>Bacilli</taxon>
        <taxon>Lactobacillales</taxon>
        <taxon>Enterococcaceae</taxon>
        <taxon>Enterococcus</taxon>
    </lineage>
</organism>
<comment type="similarity">
    <text evidence="12">Belongs to the helicase family. PriA subfamily.</text>
</comment>
<dbReference type="InterPro" id="IPR014001">
    <property type="entry name" value="Helicase_ATP-bd"/>
</dbReference>
<evidence type="ECO:0000259" key="14">
    <source>
        <dbReference type="PROSITE" id="PS51194"/>
    </source>
</evidence>
<dbReference type="EC" id="5.6.2.4" evidence="12"/>
<dbReference type="GO" id="GO:1990077">
    <property type="term" value="C:primosome complex"/>
    <property type="evidence" value="ECO:0007669"/>
    <property type="project" value="UniProtKB-UniRule"/>
</dbReference>
<dbReference type="Pfam" id="PF18319">
    <property type="entry name" value="Zn_ribbon_PriA"/>
    <property type="match status" value="1"/>
</dbReference>
<dbReference type="GO" id="GO:0003677">
    <property type="term" value="F:DNA binding"/>
    <property type="evidence" value="ECO:0007669"/>
    <property type="project" value="UniProtKB-UniRule"/>
</dbReference>
<keyword evidence="10 12" id="KW-0413">Isomerase</keyword>
<evidence type="ECO:0000256" key="11">
    <source>
        <dbReference type="ARBA" id="ARBA00048988"/>
    </source>
</evidence>
<dbReference type="STRING" id="903984.BCR21_12830"/>
<dbReference type="CDD" id="cd17929">
    <property type="entry name" value="DEXHc_priA"/>
    <property type="match status" value="1"/>
</dbReference>
<keyword evidence="7 12" id="KW-0862">Zinc</keyword>
<name>A0A1E5GDA3_9ENTE</name>
<dbReference type="InterPro" id="IPR005259">
    <property type="entry name" value="PriA"/>
</dbReference>
<comment type="caution">
    <text evidence="15">The sequence shown here is derived from an EMBL/GenBank/DDBJ whole genome shotgun (WGS) entry which is preliminary data.</text>
</comment>
<dbReference type="FunFam" id="3.40.50.300:FF:000489">
    <property type="entry name" value="Primosome assembly protein PriA"/>
    <property type="match status" value="1"/>
</dbReference>
<gene>
    <name evidence="12" type="primary">priA</name>
    <name evidence="15" type="ORF">BCR21_12830</name>
</gene>
<dbReference type="GO" id="GO:0006269">
    <property type="term" value="P:DNA replication, synthesis of primer"/>
    <property type="evidence" value="ECO:0007669"/>
    <property type="project" value="UniProtKB-KW"/>
</dbReference>
<accession>A0A1E5GDA3</accession>
<keyword evidence="9 12" id="KW-0238">DNA-binding</keyword>
<dbReference type="SMART" id="SM00487">
    <property type="entry name" value="DEXDc"/>
    <property type="match status" value="1"/>
</dbReference>
<feature type="binding site" evidence="12">
    <location>
        <position position="519"/>
    </location>
    <ligand>
        <name>Zn(2+)</name>
        <dbReference type="ChEBI" id="CHEBI:29105"/>
        <label>1</label>
    </ligand>
</feature>
<keyword evidence="6 12" id="KW-0347">Helicase</keyword>
<dbReference type="Pfam" id="PF18074">
    <property type="entry name" value="PriA_C"/>
    <property type="match status" value="1"/>
</dbReference>
<feature type="binding site" evidence="12">
    <location>
        <position position="516"/>
    </location>
    <ligand>
        <name>Zn(2+)</name>
        <dbReference type="ChEBI" id="CHEBI:29105"/>
        <label>1</label>
    </ligand>
</feature>
<evidence type="ECO:0000256" key="5">
    <source>
        <dbReference type="ARBA" id="ARBA00022801"/>
    </source>
</evidence>
<keyword evidence="5 12" id="KW-0378">Hydrolase</keyword>
<feature type="binding site" evidence="12">
    <location>
        <position position="543"/>
    </location>
    <ligand>
        <name>Zn(2+)</name>
        <dbReference type="ChEBI" id="CHEBI:29105"/>
        <label>2</label>
    </ligand>
</feature>
<dbReference type="PANTHER" id="PTHR30580">
    <property type="entry name" value="PRIMOSOMAL PROTEIN N"/>
    <property type="match status" value="1"/>
</dbReference>